<dbReference type="PANTHER" id="PTHR30432:SF1">
    <property type="entry name" value="DNA-BINDING TRANSCRIPTIONAL DUAL REGULATOR MODE"/>
    <property type="match status" value="1"/>
</dbReference>
<feature type="domain" description="Mop" evidence="7">
    <location>
        <begin position="209"/>
        <end position="275"/>
    </location>
</feature>
<dbReference type="EMBL" id="CADIKF010000018">
    <property type="protein sequence ID" value="CAB3757305.1"/>
    <property type="molecule type" value="Genomic_DNA"/>
</dbReference>
<dbReference type="GO" id="GO:0030151">
    <property type="term" value="F:molybdenum ion binding"/>
    <property type="evidence" value="ECO:0007669"/>
    <property type="project" value="UniProtKB-UniRule"/>
</dbReference>
<evidence type="ECO:0000256" key="6">
    <source>
        <dbReference type="PIRSR" id="PIRSR005763-1"/>
    </source>
</evidence>
<dbReference type="InterPro" id="IPR036388">
    <property type="entry name" value="WH-like_DNA-bd_sf"/>
</dbReference>
<organism evidence="8 9">
    <name type="scientific">Paraburkholderia solisilvae</name>
    <dbReference type="NCBI Taxonomy" id="624376"/>
    <lineage>
        <taxon>Bacteria</taxon>
        <taxon>Pseudomonadati</taxon>
        <taxon>Pseudomonadota</taxon>
        <taxon>Betaproteobacteria</taxon>
        <taxon>Burkholderiales</taxon>
        <taxon>Burkholderiaceae</taxon>
        <taxon>Paraburkholderia</taxon>
    </lineage>
</organism>
<feature type="region of interest" description="Required for dimer formation and molybdate binding" evidence="6">
    <location>
        <begin position="136"/>
        <end position="144"/>
    </location>
</feature>
<keyword evidence="9" id="KW-1185">Reference proteome</keyword>
<dbReference type="Gene3D" id="1.10.10.10">
    <property type="entry name" value="Winged helix-like DNA-binding domain superfamily/Winged helix DNA-binding domain"/>
    <property type="match status" value="1"/>
</dbReference>
<protein>
    <submittedName>
        <fullName evidence="8">Molybdenum-pterin-binding protein MopA</fullName>
    </submittedName>
</protein>
<dbReference type="InterPro" id="IPR036390">
    <property type="entry name" value="WH_DNA-bd_sf"/>
</dbReference>
<proteinExistence type="inferred from homology"/>
<evidence type="ECO:0000256" key="4">
    <source>
        <dbReference type="ARBA" id="ARBA00022737"/>
    </source>
</evidence>
<gene>
    <name evidence="8" type="primary">mopA_3</name>
    <name evidence="8" type="ORF">LMG29739_02662</name>
</gene>
<feature type="domain" description="Mop" evidence="7">
    <location>
        <begin position="135"/>
        <end position="201"/>
    </location>
</feature>
<reference evidence="8 9" key="1">
    <citation type="submission" date="2020-04" db="EMBL/GenBank/DDBJ databases">
        <authorList>
            <person name="De Canck E."/>
        </authorList>
    </citation>
    <scope>NUCLEOTIDE SEQUENCE [LARGE SCALE GENOMIC DNA]</scope>
    <source>
        <strain evidence="8 9">LMG 29739</strain>
    </source>
</reference>
<dbReference type="InterPro" id="IPR008995">
    <property type="entry name" value="Mo/tungstate-bd_C_term_dom"/>
</dbReference>
<sequence>MTSSADQPDREPLGLAGSLWFKSGEQTLGGASRIALLAAIHATGSITGAAKAVGMSYKAAWDAVDTMNNLAGEPLVVRSTGGKGGGGTTLTPRALALIDTFRAVDREHGKFLERASAAIENFAGDWALIGRIGMKTSARNQLYGKVVSVQRGTVNDEVALALPGGQQIVSVLTHESTETLGLAEGVEAFALVKASWVILLVDDGGAPMQLSARNQLRGTVSAVTRGAVNAEVSVALDATTVVTAVITNESVDRLGLADGQPVVAAFKSSSVILGVTQ</sequence>
<evidence type="ECO:0000313" key="8">
    <source>
        <dbReference type="EMBL" id="CAB3757305.1"/>
    </source>
</evidence>
<dbReference type="SUPFAM" id="SSF46785">
    <property type="entry name" value="Winged helix' DNA-binding domain"/>
    <property type="match status" value="1"/>
</dbReference>
<dbReference type="InterPro" id="IPR016462">
    <property type="entry name" value="ModE"/>
</dbReference>
<dbReference type="AlphaFoldDB" id="A0A6J5DWQ8"/>
<dbReference type="InterPro" id="IPR005116">
    <property type="entry name" value="Transp-assoc_OB_typ1"/>
</dbReference>
<dbReference type="Proteomes" id="UP000494329">
    <property type="component" value="Unassembled WGS sequence"/>
</dbReference>
<evidence type="ECO:0000256" key="3">
    <source>
        <dbReference type="ARBA" id="ARBA00022505"/>
    </source>
</evidence>
<dbReference type="GO" id="GO:0015689">
    <property type="term" value="P:molybdate ion transport"/>
    <property type="evidence" value="ECO:0007669"/>
    <property type="project" value="UniProtKB-UniRule"/>
</dbReference>
<accession>A0A6J5DWQ8</accession>
<comment type="similarity">
    <text evidence="1 5">Belongs to the ModE family.</text>
</comment>
<keyword evidence="4" id="KW-0677">Repeat</keyword>
<keyword evidence="3 5" id="KW-0500">Molybdenum</keyword>
<dbReference type="Pfam" id="PF00126">
    <property type="entry name" value="HTH_1"/>
    <property type="match status" value="1"/>
</dbReference>
<evidence type="ECO:0000256" key="2">
    <source>
        <dbReference type="ARBA" id="ARBA00022448"/>
    </source>
</evidence>
<dbReference type="RefSeq" id="WP_175111383.1">
    <property type="nucleotide sequence ID" value="NZ_CADIKF010000018.1"/>
</dbReference>
<dbReference type="GO" id="GO:0003700">
    <property type="term" value="F:DNA-binding transcription factor activity"/>
    <property type="evidence" value="ECO:0007669"/>
    <property type="project" value="InterPro"/>
</dbReference>
<dbReference type="PIRSF" id="PIRSF005763">
    <property type="entry name" value="Txn_reg_ModE"/>
    <property type="match status" value="1"/>
</dbReference>
<dbReference type="NCBIfam" id="TIGR00638">
    <property type="entry name" value="Mop"/>
    <property type="match status" value="2"/>
</dbReference>
<dbReference type="Pfam" id="PF03459">
    <property type="entry name" value="TOBE"/>
    <property type="match status" value="2"/>
</dbReference>
<dbReference type="InterPro" id="IPR004606">
    <property type="entry name" value="Mop_domain"/>
</dbReference>
<dbReference type="PANTHER" id="PTHR30432">
    <property type="entry name" value="TRANSCRIPTIONAL REGULATOR MODE"/>
    <property type="match status" value="1"/>
</dbReference>
<evidence type="ECO:0000256" key="1">
    <source>
        <dbReference type="ARBA" id="ARBA00008110"/>
    </source>
</evidence>
<dbReference type="SUPFAM" id="SSF50331">
    <property type="entry name" value="MOP-like"/>
    <property type="match status" value="2"/>
</dbReference>
<evidence type="ECO:0000313" key="9">
    <source>
        <dbReference type="Proteomes" id="UP000494329"/>
    </source>
</evidence>
<keyword evidence="2 5" id="KW-0813">Transport</keyword>
<dbReference type="InterPro" id="IPR051815">
    <property type="entry name" value="Molybdate_resp_trans_reg"/>
</dbReference>
<name>A0A6J5DWQ8_9BURK</name>
<evidence type="ECO:0000256" key="5">
    <source>
        <dbReference type="PIRNR" id="PIRNR005763"/>
    </source>
</evidence>
<dbReference type="Gene3D" id="2.40.50.100">
    <property type="match status" value="2"/>
</dbReference>
<evidence type="ECO:0000259" key="7">
    <source>
        <dbReference type="PROSITE" id="PS51866"/>
    </source>
</evidence>
<dbReference type="InterPro" id="IPR000847">
    <property type="entry name" value="LysR_HTH_N"/>
</dbReference>
<dbReference type="PROSITE" id="PS51866">
    <property type="entry name" value="MOP"/>
    <property type="match status" value="2"/>
</dbReference>